<evidence type="ECO:0000313" key="2">
    <source>
        <dbReference type="EMBL" id="MDG3584717.1"/>
    </source>
</evidence>
<dbReference type="RefSeq" id="WP_277898475.1">
    <property type="nucleotide sequence ID" value="NZ_JAPMUA010000001.1"/>
</dbReference>
<name>A0ABT6FN73_9FLAO</name>
<evidence type="ECO:0000313" key="3">
    <source>
        <dbReference type="Proteomes" id="UP001153642"/>
    </source>
</evidence>
<dbReference type="InterPro" id="IPR018534">
    <property type="entry name" value="Tet_reg_excision_RteC"/>
</dbReference>
<organism evidence="2 3">
    <name type="scientific">Galbibacter pacificus</name>
    <dbReference type="NCBI Taxonomy" id="2996052"/>
    <lineage>
        <taxon>Bacteria</taxon>
        <taxon>Pseudomonadati</taxon>
        <taxon>Bacteroidota</taxon>
        <taxon>Flavobacteriia</taxon>
        <taxon>Flavobacteriales</taxon>
        <taxon>Flavobacteriaceae</taxon>
        <taxon>Galbibacter</taxon>
    </lineage>
</organism>
<keyword evidence="3" id="KW-1185">Reference proteome</keyword>
<keyword evidence="1" id="KW-0175">Coiled coil</keyword>
<reference evidence="2" key="1">
    <citation type="submission" date="2022-11" db="EMBL/GenBank/DDBJ databases">
        <title>High-quality draft genome sequence of Galbibacter sp. strain CMA-7.</title>
        <authorList>
            <person name="Wei L."/>
            <person name="Dong C."/>
            <person name="Shao Z."/>
        </authorList>
    </citation>
    <scope>NUCLEOTIDE SEQUENCE</scope>
    <source>
        <strain evidence="2">CMA-7</strain>
    </source>
</reference>
<comment type="caution">
    <text evidence="2">The sequence shown here is derived from an EMBL/GenBank/DDBJ whole genome shotgun (WGS) entry which is preliminary data.</text>
</comment>
<protein>
    <submittedName>
        <fullName evidence="2">RteC domain-containing protein</fullName>
    </submittedName>
</protein>
<dbReference type="Pfam" id="PF09357">
    <property type="entry name" value="RteC"/>
    <property type="match status" value="1"/>
</dbReference>
<dbReference type="EMBL" id="JAPMUA010000001">
    <property type="protein sequence ID" value="MDG3584717.1"/>
    <property type="molecule type" value="Genomic_DNA"/>
</dbReference>
<gene>
    <name evidence="2" type="ORF">OSR52_02470</name>
</gene>
<evidence type="ECO:0000256" key="1">
    <source>
        <dbReference type="SAM" id="Coils"/>
    </source>
</evidence>
<dbReference type="Proteomes" id="UP001153642">
    <property type="component" value="Unassembled WGS sequence"/>
</dbReference>
<accession>A0ABT6FN73</accession>
<proteinExistence type="predicted"/>
<feature type="coiled-coil region" evidence="1">
    <location>
        <begin position="1"/>
        <end position="28"/>
    </location>
</feature>
<sequence>MNDYEKLLNELENQLNQMEINENDVLIRAEKGIQITKGIVGRIRRMVLERDFVNKAEEKDFFRRIKPRAVSRFICYTKLYDLESKRPMSSSKLQKRYLQHAIKELQSYFTDNIEFYNYYRRGATIFDDVFFLRNKSNIRMAPDALGSFMDSEFSTSHDNVVAIILGHDMLIDYLKKEMKKIRATNRTQLASTSLPDLRLSWTASKAALTELIYALYSSGVFNHGRKDLKGITAAFERLFDIRMDTVYKSYSDIKARKGNRARFLQELIDRFNDRMDADDAL</sequence>